<accession>A0A1X0QEF9</accession>
<dbReference type="EMBL" id="LVKB01000002">
    <property type="protein sequence ID" value="ORD98054.1"/>
    <property type="molecule type" value="Genomic_DNA"/>
</dbReference>
<dbReference type="Pfam" id="PF17022">
    <property type="entry name" value="PTP2"/>
    <property type="match status" value="1"/>
</dbReference>
<feature type="compositionally biased region" description="Low complexity" evidence="1">
    <location>
        <begin position="302"/>
        <end position="320"/>
    </location>
</feature>
<evidence type="ECO:0000313" key="2">
    <source>
        <dbReference type="EMBL" id="ORD98054.1"/>
    </source>
</evidence>
<proteinExistence type="predicted"/>
<gene>
    <name evidence="2" type="ORF">HERIO_68</name>
</gene>
<sequence length="327" mass="36728">MLGLRYFIITNILRVQEVKAAEGLGSLKNIGSNLSELCRSNSPLCSKPGLQRAFQNAVGRIEPSEFDREKLVEECKKLASTGTSVEGVTVGYSPAAFDQGHYNDCIAQRTKDTKEMLKKLVKSFEQIVRDSNTPKPMTKSCTYKLDFASLECYQQNKMNEIMTAKEWKLIVVENVIQLWYKNTLAAMAIMENIRYEILDFLEKCASSFRTKTNSVTFNKFGEAMTSEGAIRSSKNPNNCVPCSEYYNKRDKRVSVDGHYSNCSASCDMMSKFVAYNTFPEQRKITKNRLLVKNKKEKKANTDESSSDSGSDESSSGSNESKGSESNE</sequence>
<organism evidence="2 3">
    <name type="scientific">Hepatospora eriocheir</name>
    <dbReference type="NCBI Taxonomy" id="1081669"/>
    <lineage>
        <taxon>Eukaryota</taxon>
        <taxon>Fungi</taxon>
        <taxon>Fungi incertae sedis</taxon>
        <taxon>Microsporidia</taxon>
        <taxon>Hepatosporidae</taxon>
        <taxon>Hepatospora</taxon>
    </lineage>
</organism>
<comment type="caution">
    <text evidence="2">The sequence shown here is derived from an EMBL/GenBank/DDBJ whole genome shotgun (WGS) entry which is preliminary data.</text>
</comment>
<evidence type="ECO:0000256" key="1">
    <source>
        <dbReference type="SAM" id="MobiDB-lite"/>
    </source>
</evidence>
<dbReference type="VEuPathDB" id="MicrosporidiaDB:HERIO_68"/>
<protein>
    <submittedName>
        <fullName evidence="2">Uncharacterized protein</fullName>
    </submittedName>
</protein>
<reference evidence="2 3" key="1">
    <citation type="journal article" date="2017" name="Environ. Microbiol.">
        <title>Decay of the glycolytic pathway and adaptation to intranuclear parasitism within Enterocytozoonidae microsporidia.</title>
        <authorList>
            <person name="Wiredu Boakye D."/>
            <person name="Jaroenlak P."/>
            <person name="Prachumwat A."/>
            <person name="Williams T.A."/>
            <person name="Bateman K.S."/>
            <person name="Itsathitphaisarn O."/>
            <person name="Sritunyalucksana K."/>
            <person name="Paszkiewicz K.H."/>
            <person name="Moore K.A."/>
            <person name="Stentiford G.D."/>
            <person name="Williams B.A."/>
        </authorList>
    </citation>
    <scope>NUCLEOTIDE SEQUENCE [LARGE SCALE GENOMIC DNA]</scope>
    <source>
        <strain evidence="2 3">GB1</strain>
    </source>
</reference>
<dbReference type="AlphaFoldDB" id="A0A1X0QEF9"/>
<dbReference type="VEuPathDB" id="MicrosporidiaDB:A0H76_1162"/>
<evidence type="ECO:0000313" key="3">
    <source>
        <dbReference type="Proteomes" id="UP000192356"/>
    </source>
</evidence>
<feature type="region of interest" description="Disordered" evidence="1">
    <location>
        <begin position="288"/>
        <end position="327"/>
    </location>
</feature>
<keyword evidence="3" id="KW-1185">Reference proteome</keyword>
<dbReference type="InterPro" id="IPR031507">
    <property type="entry name" value="PTP2"/>
</dbReference>
<dbReference type="Proteomes" id="UP000192356">
    <property type="component" value="Unassembled WGS sequence"/>
</dbReference>
<name>A0A1X0QEF9_9MICR</name>
<feature type="compositionally biased region" description="Basic residues" evidence="1">
    <location>
        <begin position="288"/>
        <end position="297"/>
    </location>
</feature>